<feature type="transmembrane region" description="Helical" evidence="8">
    <location>
        <begin position="15"/>
        <end position="42"/>
    </location>
</feature>
<gene>
    <name evidence="10" type="primary">lolE</name>
    <name evidence="10" type="ORF">ETAA8_19440</name>
</gene>
<keyword evidence="3" id="KW-1003">Cell membrane</keyword>
<organism evidence="10 11">
    <name type="scientific">Anatilimnocola aggregata</name>
    <dbReference type="NCBI Taxonomy" id="2528021"/>
    <lineage>
        <taxon>Bacteria</taxon>
        <taxon>Pseudomonadati</taxon>
        <taxon>Planctomycetota</taxon>
        <taxon>Planctomycetia</taxon>
        <taxon>Pirellulales</taxon>
        <taxon>Pirellulaceae</taxon>
        <taxon>Anatilimnocola</taxon>
    </lineage>
</organism>
<evidence type="ECO:0000259" key="9">
    <source>
        <dbReference type="Pfam" id="PF02687"/>
    </source>
</evidence>
<feature type="region of interest" description="Disordered" evidence="7">
    <location>
        <begin position="183"/>
        <end position="229"/>
    </location>
</feature>
<dbReference type="OrthoDB" id="9808461at2"/>
<dbReference type="Pfam" id="PF02687">
    <property type="entry name" value="FtsX"/>
    <property type="match status" value="1"/>
</dbReference>
<evidence type="ECO:0000256" key="3">
    <source>
        <dbReference type="ARBA" id="ARBA00022475"/>
    </source>
</evidence>
<reference evidence="10 11" key="1">
    <citation type="submission" date="2019-02" db="EMBL/GenBank/DDBJ databases">
        <title>Deep-cultivation of Planctomycetes and their phenomic and genomic characterization uncovers novel biology.</title>
        <authorList>
            <person name="Wiegand S."/>
            <person name="Jogler M."/>
            <person name="Boedeker C."/>
            <person name="Pinto D."/>
            <person name="Vollmers J."/>
            <person name="Rivas-Marin E."/>
            <person name="Kohn T."/>
            <person name="Peeters S.H."/>
            <person name="Heuer A."/>
            <person name="Rast P."/>
            <person name="Oberbeckmann S."/>
            <person name="Bunk B."/>
            <person name="Jeske O."/>
            <person name="Meyerdierks A."/>
            <person name="Storesund J.E."/>
            <person name="Kallscheuer N."/>
            <person name="Luecker S."/>
            <person name="Lage O.M."/>
            <person name="Pohl T."/>
            <person name="Merkel B.J."/>
            <person name="Hornburger P."/>
            <person name="Mueller R.-W."/>
            <person name="Bruemmer F."/>
            <person name="Labrenz M."/>
            <person name="Spormann A.M."/>
            <person name="Op den Camp H."/>
            <person name="Overmann J."/>
            <person name="Amann R."/>
            <person name="Jetten M.S.M."/>
            <person name="Mascher T."/>
            <person name="Medema M.H."/>
            <person name="Devos D.P."/>
            <person name="Kaster A.-K."/>
            <person name="Ovreas L."/>
            <person name="Rohde M."/>
            <person name="Galperin M.Y."/>
            <person name="Jogler C."/>
        </authorList>
    </citation>
    <scope>NUCLEOTIDE SEQUENCE [LARGE SCALE GENOMIC DNA]</scope>
    <source>
        <strain evidence="10 11">ETA_A8</strain>
    </source>
</reference>
<dbReference type="RefSeq" id="WP_145087726.1">
    <property type="nucleotide sequence ID" value="NZ_CP036274.1"/>
</dbReference>
<dbReference type="GO" id="GO:0098797">
    <property type="term" value="C:plasma membrane protein complex"/>
    <property type="evidence" value="ECO:0007669"/>
    <property type="project" value="TreeGrafter"/>
</dbReference>
<dbReference type="PANTHER" id="PTHR30489">
    <property type="entry name" value="LIPOPROTEIN-RELEASING SYSTEM TRANSMEMBRANE PROTEIN LOLE"/>
    <property type="match status" value="1"/>
</dbReference>
<feature type="domain" description="ABC3 transporter permease C-terminal" evidence="9">
    <location>
        <begin position="382"/>
        <end position="516"/>
    </location>
</feature>
<dbReference type="InterPro" id="IPR003838">
    <property type="entry name" value="ABC3_permease_C"/>
</dbReference>
<feature type="transmembrane region" description="Helical" evidence="8">
    <location>
        <begin position="489"/>
        <end position="509"/>
    </location>
</feature>
<evidence type="ECO:0000256" key="8">
    <source>
        <dbReference type="SAM" id="Phobius"/>
    </source>
</evidence>
<dbReference type="KEGG" id="aagg:ETAA8_19440"/>
<evidence type="ECO:0000256" key="6">
    <source>
        <dbReference type="ARBA" id="ARBA00023136"/>
    </source>
</evidence>
<feature type="transmembrane region" description="Helical" evidence="8">
    <location>
        <begin position="426"/>
        <end position="454"/>
    </location>
</feature>
<feature type="compositionally biased region" description="Low complexity" evidence="7">
    <location>
        <begin position="201"/>
        <end position="217"/>
    </location>
</feature>
<protein>
    <submittedName>
        <fullName evidence="10">Lipoprotein-releasing system transmembrane protein LolE</fullName>
    </submittedName>
</protein>
<comment type="subcellular location">
    <subcellularLocation>
        <location evidence="1">Cell membrane</location>
        <topology evidence="1">Multi-pass membrane protein</topology>
    </subcellularLocation>
</comment>
<feature type="transmembrane region" description="Helical" evidence="8">
    <location>
        <begin position="383"/>
        <end position="405"/>
    </location>
</feature>
<name>A0A517Y9F6_9BACT</name>
<keyword evidence="10" id="KW-0449">Lipoprotein</keyword>
<evidence type="ECO:0000256" key="1">
    <source>
        <dbReference type="ARBA" id="ARBA00004651"/>
    </source>
</evidence>
<sequence length="523" mass="57684">MYKLLLAWRYLRTRYIALASIISVTLGVGTLIVVNSVMAGFAHEMHIRLHSILADICFEAHGMDGFSNPQWHVEEIKKIVGPDLKGITYAVHVPAMVNVPVRGQWVTRQISLVGVDENTYADVSDFREYLLHPGNREKLAFTLREAGYGDEKHPMPPAGWAYRRMKVQYEREMQAEQEALIKSQQVPRAMQPQDAADAKKGATTTTAEAAPPADPFASQQAAAPSDTFDPAKDQFAGVIMGIAIGSSRQRDSEGKVIDYFLCRPGDDVRITFPSAGQPPKAMSDMFTVVDFYESKMSEYDSSFAFIPLRRLQEMRGMIDPSTGVEAVTTIQMRLKPGADLNAVRDKLRARFPAEQFPFRIQTWRDMQGPLLAAVQMETTLLNILLFLIIAVAGFGILATFFMIVVEKTKDIGILKALGAPSRGVMSIFLSYGFSLGLVGSGVGMIGGLLFVIYINNIAKGIEWVTGHEVFDPTIYYFSEIPTIINPSTVVGVMIGATLIAVLASVLPAIRAARLHPVQALRYE</sequence>
<keyword evidence="6 8" id="KW-0472">Membrane</keyword>
<dbReference type="PANTHER" id="PTHR30489:SF0">
    <property type="entry name" value="LIPOPROTEIN-RELEASING SYSTEM TRANSMEMBRANE PROTEIN LOLE"/>
    <property type="match status" value="1"/>
</dbReference>
<accession>A0A517Y9F6</accession>
<comment type="similarity">
    <text evidence="2">Belongs to the ABC-4 integral membrane protein family. LolC/E subfamily.</text>
</comment>
<dbReference type="GO" id="GO:0044874">
    <property type="term" value="P:lipoprotein localization to outer membrane"/>
    <property type="evidence" value="ECO:0007669"/>
    <property type="project" value="TreeGrafter"/>
</dbReference>
<proteinExistence type="inferred from homology"/>
<keyword evidence="11" id="KW-1185">Reference proteome</keyword>
<evidence type="ECO:0000256" key="7">
    <source>
        <dbReference type="SAM" id="MobiDB-lite"/>
    </source>
</evidence>
<evidence type="ECO:0000256" key="2">
    <source>
        <dbReference type="ARBA" id="ARBA00005236"/>
    </source>
</evidence>
<dbReference type="EMBL" id="CP036274">
    <property type="protein sequence ID" value="QDU26860.1"/>
    <property type="molecule type" value="Genomic_DNA"/>
</dbReference>
<dbReference type="Proteomes" id="UP000315017">
    <property type="component" value="Chromosome"/>
</dbReference>
<keyword evidence="4 8" id="KW-0812">Transmembrane</keyword>
<dbReference type="InterPro" id="IPR051447">
    <property type="entry name" value="Lipoprotein-release_system"/>
</dbReference>
<evidence type="ECO:0000256" key="4">
    <source>
        <dbReference type="ARBA" id="ARBA00022692"/>
    </source>
</evidence>
<evidence type="ECO:0000256" key="5">
    <source>
        <dbReference type="ARBA" id="ARBA00022989"/>
    </source>
</evidence>
<evidence type="ECO:0000313" key="11">
    <source>
        <dbReference type="Proteomes" id="UP000315017"/>
    </source>
</evidence>
<keyword evidence="5 8" id="KW-1133">Transmembrane helix</keyword>
<evidence type="ECO:0000313" key="10">
    <source>
        <dbReference type="EMBL" id="QDU26860.1"/>
    </source>
</evidence>
<dbReference type="AlphaFoldDB" id="A0A517Y9F6"/>